<keyword evidence="3" id="KW-0238">DNA-binding</keyword>
<keyword evidence="4" id="KW-0175">Coiled coil</keyword>
<feature type="domain" description="Type I restriction modification DNA specificity" evidence="5">
    <location>
        <begin position="9"/>
        <end position="185"/>
    </location>
</feature>
<dbReference type="InterPro" id="IPR052021">
    <property type="entry name" value="Type-I_RS_S_subunit"/>
</dbReference>
<protein>
    <recommendedName>
        <fullName evidence="5">Type I restriction modification DNA specificity domain-containing protein</fullName>
    </recommendedName>
</protein>
<proteinExistence type="inferred from homology"/>
<dbReference type="InterPro" id="IPR044946">
    <property type="entry name" value="Restrct_endonuc_typeI_TRD_sf"/>
</dbReference>
<dbReference type="RefSeq" id="WP_094886936.1">
    <property type="nucleotide sequence ID" value="NZ_NPMS01000009.1"/>
</dbReference>
<dbReference type="PANTHER" id="PTHR30408">
    <property type="entry name" value="TYPE-1 RESTRICTION ENZYME ECOKI SPECIFICITY PROTEIN"/>
    <property type="match status" value="1"/>
</dbReference>
<keyword evidence="7" id="KW-1185">Reference proteome</keyword>
<dbReference type="AlphaFoldDB" id="A0A265N845"/>
<evidence type="ECO:0000256" key="3">
    <source>
        <dbReference type="ARBA" id="ARBA00023125"/>
    </source>
</evidence>
<comment type="caution">
    <text evidence="6">The sequence shown here is derived from an EMBL/GenBank/DDBJ whole genome shotgun (WGS) entry which is preliminary data.</text>
</comment>
<comment type="similarity">
    <text evidence="1">Belongs to the type-I restriction system S methylase family.</text>
</comment>
<name>A0A265N845_9BACI</name>
<dbReference type="PANTHER" id="PTHR30408:SF12">
    <property type="entry name" value="TYPE I RESTRICTION ENZYME MJAVIII SPECIFICITY SUBUNIT"/>
    <property type="match status" value="1"/>
</dbReference>
<dbReference type="Gene3D" id="1.10.287.1120">
    <property type="entry name" value="Bipartite methylase S protein"/>
    <property type="match status" value="1"/>
</dbReference>
<gene>
    <name evidence="6" type="ORF">CIL03_16225</name>
</gene>
<accession>A0A265N845</accession>
<dbReference type="Gene3D" id="3.90.220.20">
    <property type="entry name" value="DNA methylase specificity domains"/>
    <property type="match status" value="2"/>
</dbReference>
<dbReference type="EMBL" id="NPMS01000009">
    <property type="protein sequence ID" value="OZU87634.1"/>
    <property type="molecule type" value="Genomic_DNA"/>
</dbReference>
<evidence type="ECO:0000256" key="4">
    <source>
        <dbReference type="SAM" id="Coils"/>
    </source>
</evidence>
<dbReference type="OrthoDB" id="9811611at2"/>
<dbReference type="CDD" id="cd17256">
    <property type="entry name" value="RMtype1_S_EcoJA65PI-TRD1-CR1_like"/>
    <property type="match status" value="1"/>
</dbReference>
<keyword evidence="2" id="KW-0680">Restriction system</keyword>
<evidence type="ECO:0000256" key="1">
    <source>
        <dbReference type="ARBA" id="ARBA00010923"/>
    </source>
</evidence>
<dbReference type="InterPro" id="IPR000055">
    <property type="entry name" value="Restrct_endonuc_typeI_TRD"/>
</dbReference>
<feature type="coiled-coil region" evidence="4">
    <location>
        <begin position="172"/>
        <end position="199"/>
    </location>
</feature>
<dbReference type="GO" id="GO:0009307">
    <property type="term" value="P:DNA restriction-modification system"/>
    <property type="evidence" value="ECO:0007669"/>
    <property type="project" value="UniProtKB-KW"/>
</dbReference>
<evidence type="ECO:0000313" key="7">
    <source>
        <dbReference type="Proteomes" id="UP000216498"/>
    </source>
</evidence>
<evidence type="ECO:0000313" key="6">
    <source>
        <dbReference type="EMBL" id="OZU87634.1"/>
    </source>
</evidence>
<dbReference type="Pfam" id="PF01420">
    <property type="entry name" value="Methylase_S"/>
    <property type="match status" value="2"/>
</dbReference>
<dbReference type="CDD" id="cd16961">
    <property type="entry name" value="RMtype1_S_TRD-CR_like"/>
    <property type="match status" value="1"/>
</dbReference>
<dbReference type="Proteomes" id="UP000216498">
    <property type="component" value="Unassembled WGS sequence"/>
</dbReference>
<evidence type="ECO:0000256" key="2">
    <source>
        <dbReference type="ARBA" id="ARBA00022747"/>
    </source>
</evidence>
<evidence type="ECO:0000259" key="5">
    <source>
        <dbReference type="Pfam" id="PF01420"/>
    </source>
</evidence>
<reference evidence="6 7" key="1">
    <citation type="submission" date="2017-08" db="EMBL/GenBank/DDBJ databases">
        <title>Virgibacillus indicus sp. nov. and Virgibacillus profoundi sp. nov, two moderately halophilic bacteria isolated from marine sediment by using the Microfluidic Streak Plate.</title>
        <authorList>
            <person name="Xu B."/>
            <person name="Hu B."/>
            <person name="Wang J."/>
            <person name="Zhu Y."/>
            <person name="Huang L."/>
            <person name="Du W."/>
            <person name="Huang Y."/>
        </authorList>
    </citation>
    <scope>NUCLEOTIDE SEQUENCE [LARGE SCALE GENOMIC DNA]</scope>
    <source>
        <strain evidence="6 7">IO3-P2-C2</strain>
    </source>
</reference>
<sequence length="420" mass="47492">MVSNDNQLPSDWTTYKLGDIAKVSGGKRLPKGEVLTEIDNGHPYIRVANMKEKGVTLNNLLYVPDKVLESIERYKIYANELYISVAGTLGLVGEIPPILNGANLTENANRISDIKCDSKYLLYVLKSNLIQKYIEREKTISAQPKLALTRIRNFEIPVPNSRSEQKKIAAILSSVNEAIEKTEQVIEKTETVKKGLMQQSLTKGIGHENFKQTLIGDVPEEWEVVKFKDICRIANGQVDPKKEPYSDMLHIGNANIEKYTGRLLTCKTAKEEGQISGKYLFNENHVLYGKINPHFGKVTFPKFKGLCSADIYPIEADKRLLPSFLKYLLMSSRFISYTTSVSGRTGIPKVNRTDLDVFLIVVPSLEEQNKIVDIIESVETRINNNEEKVRRLYKIKQGLMQQLLTGKVRMPINDNEEVPS</sequence>
<dbReference type="GO" id="GO:0003677">
    <property type="term" value="F:DNA binding"/>
    <property type="evidence" value="ECO:0007669"/>
    <property type="project" value="UniProtKB-KW"/>
</dbReference>
<organism evidence="6 7">
    <name type="scientific">Virgibacillus indicus</name>
    <dbReference type="NCBI Taxonomy" id="2024554"/>
    <lineage>
        <taxon>Bacteria</taxon>
        <taxon>Bacillati</taxon>
        <taxon>Bacillota</taxon>
        <taxon>Bacilli</taxon>
        <taxon>Bacillales</taxon>
        <taxon>Bacillaceae</taxon>
        <taxon>Virgibacillus</taxon>
    </lineage>
</organism>
<dbReference type="SUPFAM" id="SSF116734">
    <property type="entry name" value="DNA methylase specificity domain"/>
    <property type="match status" value="2"/>
</dbReference>
<feature type="domain" description="Type I restriction modification DNA specificity" evidence="5">
    <location>
        <begin position="219"/>
        <end position="386"/>
    </location>
</feature>